<protein>
    <submittedName>
        <fullName evidence="1">Uncharacterized protein</fullName>
    </submittedName>
</protein>
<dbReference type="EMBL" id="CADCTJ010000401">
    <property type="protein sequence ID" value="CAA9237760.1"/>
    <property type="molecule type" value="Genomic_DNA"/>
</dbReference>
<organism evidence="1">
    <name type="scientific">uncultured Adhaeribacter sp</name>
    <dbReference type="NCBI Taxonomy" id="448109"/>
    <lineage>
        <taxon>Bacteria</taxon>
        <taxon>Pseudomonadati</taxon>
        <taxon>Bacteroidota</taxon>
        <taxon>Cytophagia</taxon>
        <taxon>Cytophagales</taxon>
        <taxon>Hymenobacteraceae</taxon>
        <taxon>Adhaeribacter</taxon>
        <taxon>environmental samples</taxon>
    </lineage>
</organism>
<dbReference type="AlphaFoldDB" id="A0A6J4I1V6"/>
<accession>A0A6J4I1V6</accession>
<evidence type="ECO:0000313" key="1">
    <source>
        <dbReference type="EMBL" id="CAA9237760.1"/>
    </source>
</evidence>
<gene>
    <name evidence="1" type="ORF">AVDCRST_MAG95-1295</name>
</gene>
<reference evidence="1" key="1">
    <citation type="submission" date="2020-02" db="EMBL/GenBank/DDBJ databases">
        <authorList>
            <person name="Meier V. D."/>
        </authorList>
    </citation>
    <scope>NUCLEOTIDE SEQUENCE</scope>
    <source>
        <strain evidence="1">AVDCRST_MAG95</strain>
    </source>
</reference>
<name>A0A6J4I1V6_9BACT</name>
<proteinExistence type="predicted"/>
<sequence>MPPLTMKNYVSALLLCLGLVNCQPKKTENNTEKITAEPAAVLDSVFPTELPALPPNRTATRLDSTGDAASAPTSLAVNASAEWRIGKSRVGPIRVGMAVNTLLKTIPAEILKEVPITREGRGNRAYEIRRQAAADQPSLLVEETCEPICKVWRIHVQDPAFKTKEGLGVGSTLAEVKKHYKISYLGAGETEIVAIADEAKITFLLDVSKVSPAQVPRLNVNNTPGHTPVIGLLIL</sequence>